<evidence type="ECO:0000256" key="1">
    <source>
        <dbReference type="SAM" id="Phobius"/>
    </source>
</evidence>
<reference evidence="3" key="1">
    <citation type="submission" date="2016-10" db="EMBL/GenBank/DDBJ databases">
        <authorList>
            <person name="Varghese N."/>
            <person name="Submissions S."/>
        </authorList>
    </citation>
    <scope>NUCLEOTIDE SEQUENCE [LARGE SCALE GENOMIC DNA]</scope>
    <source>
        <strain evidence="3">DSM 13234</strain>
    </source>
</reference>
<evidence type="ECO:0000313" key="3">
    <source>
        <dbReference type="Proteomes" id="UP000182983"/>
    </source>
</evidence>
<proteinExistence type="predicted"/>
<dbReference type="OrthoDB" id="7331047at2"/>
<protein>
    <submittedName>
        <fullName evidence="2">Uncharacterized protein</fullName>
    </submittedName>
</protein>
<organism evidence="2 3">
    <name type="scientific">Magnetospirillum fulvum</name>
    <name type="common">Rhodospirillum fulvum</name>
    <dbReference type="NCBI Taxonomy" id="1082"/>
    <lineage>
        <taxon>Bacteria</taxon>
        <taxon>Pseudomonadati</taxon>
        <taxon>Pseudomonadota</taxon>
        <taxon>Alphaproteobacteria</taxon>
        <taxon>Rhodospirillales</taxon>
        <taxon>Rhodospirillaceae</taxon>
        <taxon>Magnetospirillum</taxon>
    </lineage>
</organism>
<accession>A0A1H6HT18</accession>
<name>A0A1H6HT18_MAGFU</name>
<dbReference type="RefSeq" id="WP_074768181.1">
    <property type="nucleotide sequence ID" value="NZ_FNWO01000007.1"/>
</dbReference>
<dbReference type="AlphaFoldDB" id="A0A1H6HT18"/>
<dbReference type="EMBL" id="FNWO01000007">
    <property type="protein sequence ID" value="SEH38182.1"/>
    <property type="molecule type" value="Genomic_DNA"/>
</dbReference>
<sequence>MRSTWPFFGGVIVALHFFAVTVPILAIVAILLSLFDSLGPDEAVLGGGSSVLMRDEGGRVTLRMTNTTYAQLSVPVMGEPRPRRLLLRQSTDGGNDGNGRIRLDAWPVGMPVDLRRPPIYTIRTLGSAANVGDDGLFWTERDGRRSAWSLADGSWLFDTDLPLAGFAFEPEIRRVAALAVADEELWSRGAVGVITYAAPGRVLRRVLLVSINPLRGNALRATLTASRLVSYTEAAPGGRVIELPLAAGPVRIPVTASDLDIAHASVPAGLKLSPLRPWGE</sequence>
<gene>
    <name evidence="2" type="ORF">SAMN04244559_02043</name>
</gene>
<keyword evidence="1" id="KW-1133">Transmembrane helix</keyword>
<feature type="transmembrane region" description="Helical" evidence="1">
    <location>
        <begin position="7"/>
        <end position="35"/>
    </location>
</feature>
<keyword evidence="1" id="KW-0472">Membrane</keyword>
<keyword evidence="1" id="KW-0812">Transmembrane</keyword>
<evidence type="ECO:0000313" key="2">
    <source>
        <dbReference type="EMBL" id="SEH38182.1"/>
    </source>
</evidence>
<dbReference type="Proteomes" id="UP000182983">
    <property type="component" value="Unassembled WGS sequence"/>
</dbReference>
<keyword evidence="3" id="KW-1185">Reference proteome</keyword>